<dbReference type="AlphaFoldDB" id="A0A024QG67"/>
<evidence type="ECO:0000313" key="13">
    <source>
        <dbReference type="Proteomes" id="UP000028875"/>
    </source>
</evidence>
<keyword evidence="7 10" id="KW-0670">Pyruvate</keyword>
<evidence type="ECO:0000256" key="6">
    <source>
        <dbReference type="ARBA" id="ARBA00023052"/>
    </source>
</evidence>
<dbReference type="InterPro" id="IPR029061">
    <property type="entry name" value="THDP-binding"/>
</dbReference>
<evidence type="ECO:0000259" key="11">
    <source>
        <dbReference type="Pfam" id="PF00676"/>
    </source>
</evidence>
<dbReference type="STRING" id="1462526.BN990_03599"/>
<dbReference type="InterPro" id="IPR001017">
    <property type="entry name" value="DH_E1"/>
</dbReference>
<dbReference type="Pfam" id="PF00676">
    <property type="entry name" value="E1_dh"/>
    <property type="match status" value="1"/>
</dbReference>
<dbReference type="Proteomes" id="UP000028875">
    <property type="component" value="Unassembled WGS sequence"/>
</dbReference>
<sequence>MKEKYPLFQVMGKDGKWQDQTYEKELNEAKVKSLYYHMLRIRTYDQKGVALQRQGRIGTYVPFAGQEAAQVGSALALGEEDWMFPTYRDHGASLAFGADLDMMLLHWNGRIEGCLPSRKKHIMPASIPIATHLPHATGAAMAETYKGSKNATIAYFGDGATSEGDFHEGLNIASVFKAPVVFFNQNNGYAISLPVEKQMNSETIAQKAEAYGIPGIRVDGMDVLAVYIAVQQALDKAKRGEGPTLIEAVTMRFGAHTTADDPSKYRNQDEINQKREVVDPLIRIEKHMKGRHIWDSAWQSSLSEEIGEELDNAISRMENYQKPVVSDMFDYVFEKPTWTIAKQRQQIISRGGRG</sequence>
<comment type="caution">
    <text evidence="12">The sequence shown here is derived from an EMBL/GenBank/DDBJ whole genome shotgun (WGS) entry which is preliminary data.</text>
</comment>
<comment type="function">
    <text evidence="8 10">The pyruvate dehydrogenase complex catalyzes the overall conversion of pyruvate to acetyl-CoA and CO(2). It contains multiple copies of three enzymatic components: pyruvate dehydrogenase (E1), dihydrolipoamide acetyltransferase (E2) and lipoamide dehydrogenase (E3).</text>
</comment>
<dbReference type="Gene3D" id="3.40.50.970">
    <property type="match status" value="1"/>
</dbReference>
<evidence type="ECO:0000256" key="10">
    <source>
        <dbReference type="RuleBase" id="RU366007"/>
    </source>
</evidence>
<evidence type="ECO:0000256" key="2">
    <source>
        <dbReference type="ARBA" id="ARBA00011870"/>
    </source>
</evidence>
<reference evidence="13" key="2">
    <citation type="submission" date="2014-05" db="EMBL/GenBank/DDBJ databases">
        <title>Draft genome sequence of Virgibacillus massiliensis Vm-5.</title>
        <authorList>
            <person name="Khelaifia S."/>
            <person name="Croce O."/>
            <person name="Lagier J.C."/>
            <person name="Raoult D."/>
        </authorList>
    </citation>
    <scope>NUCLEOTIDE SEQUENCE [LARGE SCALE GENOMIC DNA]</scope>
    <source>
        <strain evidence="13">Vm-5</strain>
    </source>
</reference>
<name>A0A024QG67_9BACI</name>
<accession>A0A024QG67</accession>
<dbReference type="EMBL" id="CCDP010000002">
    <property type="protein sequence ID" value="CDQ41242.1"/>
    <property type="molecule type" value="Genomic_DNA"/>
</dbReference>
<dbReference type="PANTHER" id="PTHR43380">
    <property type="entry name" value="2-OXOISOVALERATE DEHYDROGENASE SUBUNIT ALPHA, MITOCHONDRIAL"/>
    <property type="match status" value="1"/>
</dbReference>
<evidence type="ECO:0000256" key="9">
    <source>
        <dbReference type="ARBA" id="ARBA00051231"/>
    </source>
</evidence>
<evidence type="ECO:0000256" key="1">
    <source>
        <dbReference type="ARBA" id="ARBA00001964"/>
    </source>
</evidence>
<dbReference type="RefSeq" id="WP_038245863.1">
    <property type="nucleotide sequence ID" value="NZ_BNER01000009.1"/>
</dbReference>
<proteinExistence type="predicted"/>
<evidence type="ECO:0000256" key="7">
    <source>
        <dbReference type="ARBA" id="ARBA00023317"/>
    </source>
</evidence>
<dbReference type="InterPro" id="IPR050771">
    <property type="entry name" value="Alpha-ketoacid_DH_E1_comp"/>
</dbReference>
<keyword evidence="13" id="KW-1185">Reference proteome</keyword>
<dbReference type="eggNOG" id="COG1071">
    <property type="taxonomic scope" value="Bacteria"/>
</dbReference>
<reference evidence="12 13" key="1">
    <citation type="submission" date="2014-03" db="EMBL/GenBank/DDBJ databases">
        <authorList>
            <person name="Urmite Genomes U."/>
        </authorList>
    </citation>
    <scope>NUCLEOTIDE SEQUENCE [LARGE SCALE GENOMIC DNA]</scope>
    <source>
        <strain evidence="12 13">Vm-5</strain>
    </source>
</reference>
<dbReference type="GO" id="GO:0004739">
    <property type="term" value="F:pyruvate dehydrogenase (acetyl-transferring) activity"/>
    <property type="evidence" value="ECO:0007669"/>
    <property type="project" value="UniProtKB-UniRule"/>
</dbReference>
<dbReference type="InterPro" id="IPR017596">
    <property type="entry name" value="PdhA/BkdA"/>
</dbReference>
<dbReference type="NCBIfam" id="TIGR03181">
    <property type="entry name" value="PDH_E1_alph_x"/>
    <property type="match status" value="1"/>
</dbReference>
<evidence type="ECO:0000256" key="5">
    <source>
        <dbReference type="ARBA" id="ARBA00023002"/>
    </source>
</evidence>
<keyword evidence="6 10" id="KW-0786">Thiamine pyrophosphate</keyword>
<keyword evidence="5 10" id="KW-0560">Oxidoreductase</keyword>
<comment type="catalytic activity">
    <reaction evidence="9 10">
        <text>N(6)-[(R)-lipoyl]-L-lysyl-[protein] + pyruvate + H(+) = N(6)-[(R)-S(8)-acetyldihydrolipoyl]-L-lysyl-[protein] + CO2</text>
        <dbReference type="Rhea" id="RHEA:19189"/>
        <dbReference type="Rhea" id="RHEA-COMP:10474"/>
        <dbReference type="Rhea" id="RHEA-COMP:10478"/>
        <dbReference type="ChEBI" id="CHEBI:15361"/>
        <dbReference type="ChEBI" id="CHEBI:15378"/>
        <dbReference type="ChEBI" id="CHEBI:16526"/>
        <dbReference type="ChEBI" id="CHEBI:83099"/>
        <dbReference type="ChEBI" id="CHEBI:83111"/>
        <dbReference type="EC" id="1.2.4.1"/>
    </reaction>
</comment>
<dbReference type="OrthoDB" id="9766715at2"/>
<dbReference type="SUPFAM" id="SSF52518">
    <property type="entry name" value="Thiamin diphosphate-binding fold (THDP-binding)"/>
    <property type="match status" value="1"/>
</dbReference>
<evidence type="ECO:0000256" key="3">
    <source>
        <dbReference type="ARBA" id="ARBA00012281"/>
    </source>
</evidence>
<comment type="cofactor">
    <cofactor evidence="1 10">
        <name>thiamine diphosphate</name>
        <dbReference type="ChEBI" id="CHEBI:58937"/>
    </cofactor>
</comment>
<dbReference type="GO" id="GO:0009083">
    <property type="term" value="P:branched-chain amino acid catabolic process"/>
    <property type="evidence" value="ECO:0007669"/>
    <property type="project" value="TreeGrafter"/>
</dbReference>
<dbReference type="PANTHER" id="PTHR43380:SF1">
    <property type="entry name" value="2-OXOISOVALERATE DEHYDROGENASE SUBUNIT ALPHA, MITOCHONDRIAL"/>
    <property type="match status" value="1"/>
</dbReference>
<evidence type="ECO:0000256" key="8">
    <source>
        <dbReference type="ARBA" id="ARBA00025211"/>
    </source>
</evidence>
<gene>
    <name evidence="12" type="primary">bkdA</name>
    <name evidence="12" type="ORF">BN990_03599</name>
</gene>
<comment type="subunit">
    <text evidence="2 10">Heterodimer of an alpha and a beta chain.</text>
</comment>
<organism evidence="12 13">
    <name type="scientific">Virgibacillus massiliensis</name>
    <dbReference type="NCBI Taxonomy" id="1462526"/>
    <lineage>
        <taxon>Bacteria</taxon>
        <taxon>Bacillati</taxon>
        <taxon>Bacillota</taxon>
        <taxon>Bacilli</taxon>
        <taxon>Bacillales</taxon>
        <taxon>Bacillaceae</taxon>
        <taxon>Virgibacillus</taxon>
    </lineage>
</organism>
<dbReference type="EC" id="1.2.4.1" evidence="3 10"/>
<evidence type="ECO:0000256" key="4">
    <source>
        <dbReference type="ARBA" id="ARBA00014159"/>
    </source>
</evidence>
<evidence type="ECO:0000313" key="12">
    <source>
        <dbReference type="EMBL" id="CDQ41242.1"/>
    </source>
</evidence>
<feature type="domain" description="Dehydrogenase E1 component" evidence="11">
    <location>
        <begin position="38"/>
        <end position="323"/>
    </location>
</feature>
<protein>
    <recommendedName>
        <fullName evidence="4 10">Pyruvate dehydrogenase E1 component subunit alpha</fullName>
        <ecNumber evidence="3 10">1.2.4.1</ecNumber>
    </recommendedName>
</protein>
<dbReference type="CDD" id="cd02000">
    <property type="entry name" value="TPP_E1_PDC_ADC_BCADC"/>
    <property type="match status" value="1"/>
</dbReference>